<keyword evidence="1" id="KW-1133">Transmembrane helix</keyword>
<dbReference type="AlphaFoldDB" id="A0A2P2J7Q3"/>
<feature type="transmembrane region" description="Helical" evidence="1">
    <location>
        <begin position="21"/>
        <end position="36"/>
    </location>
</feature>
<evidence type="ECO:0000256" key="1">
    <source>
        <dbReference type="SAM" id="Phobius"/>
    </source>
</evidence>
<keyword evidence="1" id="KW-0812">Transmembrane</keyword>
<dbReference type="EMBL" id="GGEC01009007">
    <property type="protein sequence ID" value="MBW89490.1"/>
    <property type="molecule type" value="Transcribed_RNA"/>
</dbReference>
<organism evidence="2">
    <name type="scientific">Rhizophora mucronata</name>
    <name type="common">Asiatic mangrove</name>
    <dbReference type="NCBI Taxonomy" id="61149"/>
    <lineage>
        <taxon>Eukaryota</taxon>
        <taxon>Viridiplantae</taxon>
        <taxon>Streptophyta</taxon>
        <taxon>Embryophyta</taxon>
        <taxon>Tracheophyta</taxon>
        <taxon>Spermatophyta</taxon>
        <taxon>Magnoliopsida</taxon>
        <taxon>eudicotyledons</taxon>
        <taxon>Gunneridae</taxon>
        <taxon>Pentapetalae</taxon>
        <taxon>rosids</taxon>
        <taxon>fabids</taxon>
        <taxon>Malpighiales</taxon>
        <taxon>Rhizophoraceae</taxon>
        <taxon>Rhizophora</taxon>
    </lineage>
</organism>
<protein>
    <submittedName>
        <fullName evidence="2">Uncharacterized protein</fullName>
    </submittedName>
</protein>
<sequence length="42" mass="5136">MKSKTQKTDLPVNAQTQRERISLFYFYFLFLVSMVEEKEEYP</sequence>
<accession>A0A2P2J7Q3</accession>
<reference evidence="2" key="1">
    <citation type="submission" date="2018-02" db="EMBL/GenBank/DDBJ databases">
        <title>Rhizophora mucronata_Transcriptome.</title>
        <authorList>
            <person name="Meera S.P."/>
            <person name="Sreeshan A."/>
            <person name="Augustine A."/>
        </authorList>
    </citation>
    <scope>NUCLEOTIDE SEQUENCE</scope>
    <source>
        <tissue evidence="2">Leaf</tissue>
    </source>
</reference>
<name>A0A2P2J7Q3_RHIMU</name>
<keyword evidence="1" id="KW-0472">Membrane</keyword>
<proteinExistence type="predicted"/>
<evidence type="ECO:0000313" key="2">
    <source>
        <dbReference type="EMBL" id="MBW89490.1"/>
    </source>
</evidence>